<dbReference type="EMBL" id="JAUTXU010000093">
    <property type="protein sequence ID" value="KAK3709356.1"/>
    <property type="molecule type" value="Genomic_DNA"/>
</dbReference>
<protein>
    <submittedName>
        <fullName evidence="1">Uncharacterized protein</fullName>
    </submittedName>
</protein>
<reference evidence="1" key="1">
    <citation type="submission" date="2023-07" db="EMBL/GenBank/DDBJ databases">
        <title>Black Yeasts Isolated from many extreme environments.</title>
        <authorList>
            <person name="Coleine C."/>
            <person name="Stajich J.E."/>
            <person name="Selbmann L."/>
        </authorList>
    </citation>
    <scope>NUCLEOTIDE SEQUENCE</scope>
    <source>
        <strain evidence="1">CCFEE 5714</strain>
    </source>
</reference>
<proteinExistence type="predicted"/>
<comment type="caution">
    <text evidence="1">The sequence shown here is derived from an EMBL/GenBank/DDBJ whole genome shotgun (WGS) entry which is preliminary data.</text>
</comment>
<accession>A0ACC3N564</accession>
<sequence>MDDGSLNDGPDGPSEATGHADRTMLSDHEEEAETPEVYGSKYELRPQSRESKSVFPSTWIDHDDTGNYGDRKQSDTRRRARHRRSQVKSKDKDLALTTVDDLDDELADDESISRVYSRLTVTVKIGSEVGKSEFEKLILKQVTETEPKQHNHSNEHRLRKRSAAKVSRYYSECNLDRSGLASDLPDDWTGHPAARGCWECLSLGIRCTLLDDERAWPCYACQEDDHECELIKPPVLKRACERCKRRRMGCSYTSTAEHGDACQQCMEDGHRCVAGPAKDPINERVRLDREWDNDPLSKKWTPKIRKHNDESPVDSVFSPSSPASGYDGRPLSNNVPLHTLQKQPNDLAHTTRQYDHPPKVRVSSTKVTKGTKKGASSISIITKFCHPIAFNHEDNIGDQEPCHFCAEAAYPIFGLGTKEVQVIEAEDGKGFEEISGGHQDDGVENTKICSLCTLARLQIVMCEQHEMKPIAGKERDLLDMNTALTELLSGSPKADRKWCSICPSLAQYECCTPSNGCQGCGLLLCEICTVALAGLYDGDLQNMLPELKDEPTKEKMFGLRADYELLRQDGLLMKFILSSNQ</sequence>
<evidence type="ECO:0000313" key="2">
    <source>
        <dbReference type="Proteomes" id="UP001281147"/>
    </source>
</evidence>
<dbReference type="Proteomes" id="UP001281147">
    <property type="component" value="Unassembled WGS sequence"/>
</dbReference>
<name>A0ACC3N564_9PEZI</name>
<keyword evidence="2" id="KW-1185">Reference proteome</keyword>
<organism evidence="1 2">
    <name type="scientific">Vermiconidia calcicola</name>
    <dbReference type="NCBI Taxonomy" id="1690605"/>
    <lineage>
        <taxon>Eukaryota</taxon>
        <taxon>Fungi</taxon>
        <taxon>Dikarya</taxon>
        <taxon>Ascomycota</taxon>
        <taxon>Pezizomycotina</taxon>
        <taxon>Dothideomycetes</taxon>
        <taxon>Dothideomycetidae</taxon>
        <taxon>Mycosphaerellales</taxon>
        <taxon>Extremaceae</taxon>
        <taxon>Vermiconidia</taxon>
    </lineage>
</organism>
<evidence type="ECO:0000313" key="1">
    <source>
        <dbReference type="EMBL" id="KAK3709356.1"/>
    </source>
</evidence>
<gene>
    <name evidence="1" type="ORF">LTR37_010917</name>
</gene>